<dbReference type="NCBIfam" id="TIGR04387">
    <property type="entry name" value="capsid_maj_N4"/>
    <property type="match status" value="1"/>
</dbReference>
<dbReference type="Pfam" id="PF25209">
    <property type="entry name" value="Phage_capsid_4"/>
    <property type="match status" value="1"/>
</dbReference>
<evidence type="ECO:0000313" key="1">
    <source>
        <dbReference type="EMBL" id="TDE75406.1"/>
    </source>
</evidence>
<gene>
    <name evidence="1" type="ORF">E0E04_01050</name>
</gene>
<dbReference type="EMBL" id="SJWY01000009">
    <property type="protein sequence ID" value="TDE75406.1"/>
    <property type="molecule type" value="Genomic_DNA"/>
</dbReference>
<organism evidence="1 2">
    <name type="scientific">Streptococcus vicugnae</name>
    <dbReference type="NCBI Taxonomy" id="2740579"/>
    <lineage>
        <taxon>Bacteria</taxon>
        <taxon>Bacillati</taxon>
        <taxon>Bacillota</taxon>
        <taxon>Bacilli</taxon>
        <taxon>Lactobacillales</taxon>
        <taxon>Streptococcaceae</taxon>
        <taxon>Streptococcus</taxon>
    </lineage>
</organism>
<comment type="caution">
    <text evidence="1">The sequence shown here is derived from an EMBL/GenBank/DDBJ whole genome shotgun (WGS) entry which is preliminary data.</text>
</comment>
<sequence length="282" mass="30319">MPTGTTKLANMINPEVMADMVSAKLPKLLKFTPLAYVETALEGQPGDTLTVPAFEYAGDATDVAEGEAIPLDQLTTKKTTMTIKKAGKGYEITDEAVLSGLGDPIGQATHQLGLAIANKIDNDLVEIAKTATQHVAEAPTTLETIDKALQIFEDEEDVRYVAVINPKDAISLKANIGKEWIKGSELGAEMVVAGTFGEAGGVQIVRSKKVEQGKGFLVQVSAKETDPDDEAKYGAFVINLKRNVAVETDRDIIKKTTVITGDEHYGVYLYDQSKVVKFGESE</sequence>
<accession>A0A4R5G7Z8</accession>
<keyword evidence="2" id="KW-1185">Reference proteome</keyword>
<proteinExistence type="predicted"/>
<dbReference type="AlphaFoldDB" id="A0A4R5G7Z8"/>
<protein>
    <submittedName>
        <fullName evidence="1">N4-gp56 family major capsid protein</fullName>
    </submittedName>
</protein>
<dbReference type="RefSeq" id="WP_132868874.1">
    <property type="nucleotide sequence ID" value="NZ_SJWY01000009.1"/>
</dbReference>
<reference evidence="1 2" key="1">
    <citation type="submission" date="2019-03" db="EMBL/GenBank/DDBJ databases">
        <authorList>
            <person name="Fan P."/>
        </authorList>
    </citation>
    <scope>NUCLEOTIDE SEQUENCE [LARGE SCALE GENOMIC DNA]</scope>
    <source>
        <strain evidence="1 2">KCJ4950</strain>
    </source>
</reference>
<name>A0A4R5G7Z8_9STRE</name>
<evidence type="ECO:0000313" key="2">
    <source>
        <dbReference type="Proteomes" id="UP000295231"/>
    </source>
</evidence>
<dbReference type="SUPFAM" id="SSF56563">
    <property type="entry name" value="Major capsid protein gp5"/>
    <property type="match status" value="1"/>
</dbReference>
<dbReference type="Proteomes" id="UP000295231">
    <property type="component" value="Unassembled WGS sequence"/>
</dbReference>